<name>A0A2L1UPE5_9GAMM</name>
<dbReference type="Proteomes" id="UP000239197">
    <property type="component" value="Chromosome"/>
</dbReference>
<reference evidence="2" key="1">
    <citation type="submission" date="2017-01" db="EMBL/GenBank/DDBJ databases">
        <title>Genome sequence of Rouxiella sp. ERMR1:05.</title>
        <authorList>
            <person name="Kumar R."/>
            <person name="Singh D."/>
            <person name="Kumar S."/>
        </authorList>
    </citation>
    <scope>NUCLEOTIDE SEQUENCE [LARGE SCALE GENOMIC DNA]</scope>
    <source>
        <strain evidence="2">ERMR1:05</strain>
    </source>
</reference>
<protein>
    <submittedName>
        <fullName evidence="1">Uncharacterized protein</fullName>
    </submittedName>
</protein>
<sequence length="139" mass="15391">MSVRFAISQFMHSLRLPGKRVSALLFALCWLILNSQLALASHQCDMRPPVENTTMSHSEFMQMPDSPEHRQSQSVLCEKHCVPERTHSDSGNVPLVALPVAPALAIVTLDARVAVTTANWTAPPVTAPPAEVQFCRYRE</sequence>
<evidence type="ECO:0000313" key="1">
    <source>
        <dbReference type="EMBL" id="AVF34795.1"/>
    </source>
</evidence>
<dbReference type="AlphaFoldDB" id="A0A2L1UPE5"/>
<evidence type="ECO:0000313" key="2">
    <source>
        <dbReference type="Proteomes" id="UP000239197"/>
    </source>
</evidence>
<keyword evidence="2" id="KW-1185">Reference proteome</keyword>
<dbReference type="EMBL" id="CP019062">
    <property type="protein sequence ID" value="AVF34795.1"/>
    <property type="molecule type" value="Genomic_DNA"/>
</dbReference>
<gene>
    <name evidence="1" type="ORF">BV494_07530</name>
</gene>
<organism evidence="1 2">
    <name type="scientific">Rahnella sikkimica</name>
    <dbReference type="NCBI Taxonomy" id="1805933"/>
    <lineage>
        <taxon>Bacteria</taxon>
        <taxon>Pseudomonadati</taxon>
        <taxon>Pseudomonadota</taxon>
        <taxon>Gammaproteobacteria</taxon>
        <taxon>Enterobacterales</taxon>
        <taxon>Yersiniaceae</taxon>
        <taxon>Rahnella</taxon>
    </lineage>
</organism>
<dbReference type="RefSeq" id="WP_104922311.1">
    <property type="nucleotide sequence ID" value="NZ_CP019062.1"/>
</dbReference>
<dbReference type="KEGG" id="rox:BV494_07530"/>
<accession>A0A2L1UPE5</accession>
<dbReference type="OrthoDB" id="6470311at2"/>
<proteinExistence type="predicted"/>